<name>A0AB34KU42_9PEZI</name>
<dbReference type="GeneID" id="96004281"/>
<dbReference type="PANTHER" id="PTHR43326:SF1">
    <property type="entry name" value="METHIONINE--TRNA LIGASE, MITOCHONDRIAL"/>
    <property type="match status" value="1"/>
</dbReference>
<evidence type="ECO:0000313" key="13">
    <source>
        <dbReference type="Proteomes" id="UP000803884"/>
    </source>
</evidence>
<accession>A0AB34KU42</accession>
<dbReference type="EMBL" id="JAAQHG020000007">
    <property type="protein sequence ID" value="KAL1588518.1"/>
    <property type="molecule type" value="Genomic_DNA"/>
</dbReference>
<evidence type="ECO:0000256" key="1">
    <source>
        <dbReference type="ARBA" id="ARBA00005594"/>
    </source>
</evidence>
<dbReference type="NCBIfam" id="TIGR00398">
    <property type="entry name" value="metG"/>
    <property type="match status" value="1"/>
</dbReference>
<dbReference type="EC" id="6.1.1.10" evidence="2"/>
<keyword evidence="6 10" id="KW-0648">Protein biosynthesis</keyword>
<dbReference type="SUPFAM" id="SSF52374">
    <property type="entry name" value="Nucleotidylyl transferase"/>
    <property type="match status" value="1"/>
</dbReference>
<dbReference type="PANTHER" id="PTHR43326">
    <property type="entry name" value="METHIONYL-TRNA SYNTHETASE"/>
    <property type="match status" value="1"/>
</dbReference>
<evidence type="ECO:0000256" key="4">
    <source>
        <dbReference type="ARBA" id="ARBA00022741"/>
    </source>
</evidence>
<dbReference type="AlphaFoldDB" id="A0AB34KU42"/>
<dbReference type="Proteomes" id="UP000803884">
    <property type="component" value="Unassembled WGS sequence"/>
</dbReference>
<keyword evidence="7 10" id="KW-0030">Aminoacyl-tRNA synthetase</keyword>
<evidence type="ECO:0000313" key="12">
    <source>
        <dbReference type="EMBL" id="KAL1588518.1"/>
    </source>
</evidence>
<dbReference type="CDD" id="cd00814">
    <property type="entry name" value="MetRS_core"/>
    <property type="match status" value="1"/>
</dbReference>
<dbReference type="Gene3D" id="2.170.220.10">
    <property type="match status" value="1"/>
</dbReference>
<organism evidence="12 13">
    <name type="scientific">Cladosporium halotolerans</name>
    <dbReference type="NCBI Taxonomy" id="1052096"/>
    <lineage>
        <taxon>Eukaryota</taxon>
        <taxon>Fungi</taxon>
        <taxon>Dikarya</taxon>
        <taxon>Ascomycota</taxon>
        <taxon>Pezizomycotina</taxon>
        <taxon>Dothideomycetes</taxon>
        <taxon>Dothideomycetidae</taxon>
        <taxon>Cladosporiales</taxon>
        <taxon>Cladosporiaceae</taxon>
        <taxon>Cladosporium</taxon>
    </lineage>
</organism>
<evidence type="ECO:0000256" key="10">
    <source>
        <dbReference type="RuleBase" id="RU363039"/>
    </source>
</evidence>
<evidence type="ECO:0000256" key="3">
    <source>
        <dbReference type="ARBA" id="ARBA00022598"/>
    </source>
</evidence>
<comment type="catalytic activity">
    <reaction evidence="8">
        <text>tRNA(Met) + L-methionine + ATP = L-methionyl-tRNA(Met) + AMP + diphosphate</text>
        <dbReference type="Rhea" id="RHEA:13481"/>
        <dbReference type="Rhea" id="RHEA-COMP:9667"/>
        <dbReference type="Rhea" id="RHEA-COMP:9698"/>
        <dbReference type="ChEBI" id="CHEBI:30616"/>
        <dbReference type="ChEBI" id="CHEBI:33019"/>
        <dbReference type="ChEBI" id="CHEBI:57844"/>
        <dbReference type="ChEBI" id="CHEBI:78442"/>
        <dbReference type="ChEBI" id="CHEBI:78530"/>
        <dbReference type="ChEBI" id="CHEBI:456215"/>
        <dbReference type="EC" id="6.1.1.10"/>
    </reaction>
</comment>
<sequence length="619" mass="70015">MRTAATSAAGALNPLQSLIARRWRPQWVCQNCRTAQSPRNPSYRRSLATATKSNETKPYYATTPIFYVNAAPHVGHMYTMLLTDVLKRWQEVKGREAILCTGTDEHGLKIQQAAAKADAEPKAFCDKGAQVFKDLAESIDVGTDIFIRTTDKQHNEGVEYAWQILQEKGFIYENKHEGWYSVSDETFYPKSQVHLIVDPPTGRKIMVSIETGKEVEWTSERNYHFKLSAFKDRLLKWYEENPEWIVPRTRMEDVIRQVSTNLEDLSISRPSSRLQWGIRVPTDPSQTIYVWLDALLNYATAVGYPFTPGQESATGFPPDVQVIGKDIIRFHCIYWPAFLMALDLPLPNQILTHAHWTLGRQKMAKSTGNVVNPFFALERFGIDPLRWYLVQEGGISQDADYDNEFVIEKYKKGLQGGLGNLVGRIMRAKNWDVQRAVQRYAHPDLAEGQHPAVSDESGDVNRRAYGRLRELPSLVEKQMRDLHPNRALQAIMNAVYSANGHLQKTSPWVTATKLRSAMADTTGQELHDAAKRGESVEEMEAEIDRVVYINAETLRLVGIMLQAFIPSSAARMLDMLGVKPERRSWEWCVAGKDDAFGDPLVDLGKGANGVLFPALTSDR</sequence>
<dbReference type="InterPro" id="IPR033911">
    <property type="entry name" value="MetRS_core"/>
</dbReference>
<comment type="similarity">
    <text evidence="1 10">Belongs to the class-I aminoacyl-tRNA synthetase family.</text>
</comment>
<keyword evidence="13" id="KW-1185">Reference proteome</keyword>
<reference evidence="12 13" key="1">
    <citation type="journal article" date="2020" name="Microbiol. Resour. Announc.">
        <title>Draft Genome Sequence of a Cladosporium Species Isolated from the Mesophotic Ascidian Didemnum maculosum.</title>
        <authorList>
            <person name="Gioti A."/>
            <person name="Siaperas R."/>
            <person name="Nikolaivits E."/>
            <person name="Le Goff G."/>
            <person name="Ouazzani J."/>
            <person name="Kotoulas G."/>
            <person name="Topakas E."/>
        </authorList>
    </citation>
    <scope>NUCLEOTIDE SEQUENCE [LARGE SCALE GENOMIC DNA]</scope>
    <source>
        <strain evidence="12 13">TM138-S3</strain>
    </source>
</reference>
<proteinExistence type="inferred from homology"/>
<comment type="caution">
    <text evidence="12">The sequence shown here is derived from an EMBL/GenBank/DDBJ whole genome shotgun (WGS) entry which is preliminary data.</text>
</comment>
<evidence type="ECO:0000256" key="9">
    <source>
        <dbReference type="ARBA" id="ARBA00068817"/>
    </source>
</evidence>
<evidence type="ECO:0000256" key="5">
    <source>
        <dbReference type="ARBA" id="ARBA00022840"/>
    </source>
</evidence>
<dbReference type="Pfam" id="PF09334">
    <property type="entry name" value="tRNA-synt_1g"/>
    <property type="match status" value="1"/>
</dbReference>
<dbReference type="InterPro" id="IPR009080">
    <property type="entry name" value="tRNAsynth_Ia_anticodon-bd"/>
</dbReference>
<dbReference type="RefSeq" id="XP_069231623.1">
    <property type="nucleotide sequence ID" value="XM_069371443.1"/>
</dbReference>
<dbReference type="PRINTS" id="PR01041">
    <property type="entry name" value="TRNASYNTHMET"/>
</dbReference>
<dbReference type="FunFam" id="2.170.220.10:FF:000001">
    <property type="entry name" value="methionine--tRNA ligase, mitochondrial"/>
    <property type="match status" value="1"/>
</dbReference>
<evidence type="ECO:0000256" key="6">
    <source>
        <dbReference type="ARBA" id="ARBA00022917"/>
    </source>
</evidence>
<dbReference type="SUPFAM" id="SSF47323">
    <property type="entry name" value="Anticodon-binding domain of a subclass of class I aminoacyl-tRNA synthetases"/>
    <property type="match status" value="1"/>
</dbReference>
<evidence type="ECO:0000256" key="8">
    <source>
        <dbReference type="ARBA" id="ARBA00047364"/>
    </source>
</evidence>
<dbReference type="InterPro" id="IPR023457">
    <property type="entry name" value="Met-tRNA_synth_2"/>
</dbReference>
<keyword evidence="5 10" id="KW-0067">ATP-binding</keyword>
<protein>
    <recommendedName>
        <fullName evidence="9">Probable methionine--tRNA ligase, mitochondrial</fullName>
        <ecNumber evidence="2">6.1.1.10</ecNumber>
    </recommendedName>
</protein>
<keyword evidence="3 10" id="KW-0436">Ligase</keyword>
<keyword evidence="4 10" id="KW-0547">Nucleotide-binding</keyword>
<evidence type="ECO:0000256" key="7">
    <source>
        <dbReference type="ARBA" id="ARBA00023146"/>
    </source>
</evidence>
<dbReference type="GO" id="GO:0004825">
    <property type="term" value="F:methionine-tRNA ligase activity"/>
    <property type="evidence" value="ECO:0007669"/>
    <property type="project" value="UniProtKB-EC"/>
</dbReference>
<gene>
    <name evidence="12" type="ORF">WHR41_02837</name>
</gene>
<dbReference type="Gene3D" id="1.10.730.10">
    <property type="entry name" value="Isoleucyl-tRNA Synthetase, Domain 1"/>
    <property type="match status" value="1"/>
</dbReference>
<dbReference type="InterPro" id="IPR015413">
    <property type="entry name" value="Methionyl/Leucyl_tRNA_Synth"/>
</dbReference>
<dbReference type="GO" id="GO:0006431">
    <property type="term" value="P:methionyl-tRNA aminoacylation"/>
    <property type="evidence" value="ECO:0007669"/>
    <property type="project" value="InterPro"/>
</dbReference>
<dbReference type="InterPro" id="IPR014758">
    <property type="entry name" value="Met-tRNA_synth"/>
</dbReference>
<dbReference type="InterPro" id="IPR014729">
    <property type="entry name" value="Rossmann-like_a/b/a_fold"/>
</dbReference>
<evidence type="ECO:0000256" key="2">
    <source>
        <dbReference type="ARBA" id="ARBA00012838"/>
    </source>
</evidence>
<dbReference type="GO" id="GO:0005739">
    <property type="term" value="C:mitochondrion"/>
    <property type="evidence" value="ECO:0007669"/>
    <property type="project" value="UniProtKB-ARBA"/>
</dbReference>
<feature type="domain" description="Methionyl/Leucyl tRNA synthetase" evidence="11">
    <location>
        <begin position="60"/>
        <end position="425"/>
    </location>
</feature>
<dbReference type="GO" id="GO:0005524">
    <property type="term" value="F:ATP binding"/>
    <property type="evidence" value="ECO:0007669"/>
    <property type="project" value="UniProtKB-KW"/>
</dbReference>
<evidence type="ECO:0000259" key="11">
    <source>
        <dbReference type="Pfam" id="PF09334"/>
    </source>
</evidence>
<dbReference type="Gene3D" id="3.40.50.620">
    <property type="entry name" value="HUPs"/>
    <property type="match status" value="1"/>
</dbReference>